<evidence type="ECO:0000256" key="3">
    <source>
        <dbReference type="ARBA" id="ARBA00022630"/>
    </source>
</evidence>
<reference evidence="8" key="2">
    <citation type="submission" date="2020-09" db="EMBL/GenBank/DDBJ databases">
        <authorList>
            <person name="Sun Q."/>
            <person name="Sedlacek I."/>
        </authorList>
    </citation>
    <scope>NUCLEOTIDE SEQUENCE</scope>
    <source>
        <strain evidence="8">CCM 7684</strain>
    </source>
</reference>
<accession>A0A8J2YEB8</accession>
<dbReference type="InterPro" id="IPR006076">
    <property type="entry name" value="FAD-dep_OxRdtase"/>
</dbReference>
<evidence type="ECO:0000313" key="9">
    <source>
        <dbReference type="Proteomes" id="UP000602745"/>
    </source>
</evidence>
<dbReference type="Gene3D" id="3.30.9.10">
    <property type="entry name" value="D-Amino Acid Oxidase, subunit A, domain 2"/>
    <property type="match status" value="1"/>
</dbReference>
<protein>
    <submittedName>
        <fullName evidence="8">FAD-dependent oxidoreductase</fullName>
    </submittedName>
</protein>
<dbReference type="Proteomes" id="UP000602745">
    <property type="component" value="Unassembled WGS sequence"/>
</dbReference>
<evidence type="ECO:0000256" key="5">
    <source>
        <dbReference type="ARBA" id="ARBA00023002"/>
    </source>
</evidence>
<comment type="similarity">
    <text evidence="2">Belongs to the FAD-dependent glycerol-3-phosphate dehydrogenase family.</text>
</comment>
<proteinExistence type="inferred from homology"/>
<evidence type="ECO:0000256" key="4">
    <source>
        <dbReference type="ARBA" id="ARBA00022827"/>
    </source>
</evidence>
<comment type="caution">
    <text evidence="8">The sequence shown here is derived from an EMBL/GenBank/DDBJ whole genome shotgun (WGS) entry which is preliminary data.</text>
</comment>
<dbReference type="GO" id="GO:0046168">
    <property type="term" value="P:glycerol-3-phosphate catabolic process"/>
    <property type="evidence" value="ECO:0007669"/>
    <property type="project" value="TreeGrafter"/>
</dbReference>
<dbReference type="SUPFAM" id="SSF51905">
    <property type="entry name" value="FAD/NAD(P)-binding domain"/>
    <property type="match status" value="1"/>
</dbReference>
<evidence type="ECO:0000256" key="2">
    <source>
        <dbReference type="ARBA" id="ARBA00007330"/>
    </source>
</evidence>
<evidence type="ECO:0000256" key="6">
    <source>
        <dbReference type="SAM" id="MobiDB-lite"/>
    </source>
</evidence>
<keyword evidence="3" id="KW-0285">Flavoprotein</keyword>
<organism evidence="8 9">
    <name type="scientific">Agaricicola taiwanensis</name>
    <dbReference type="NCBI Taxonomy" id="591372"/>
    <lineage>
        <taxon>Bacteria</taxon>
        <taxon>Pseudomonadati</taxon>
        <taxon>Pseudomonadota</taxon>
        <taxon>Alphaproteobacteria</taxon>
        <taxon>Rhodobacterales</taxon>
        <taxon>Paracoccaceae</taxon>
        <taxon>Agaricicola</taxon>
    </lineage>
</organism>
<dbReference type="EMBL" id="BMCP01000001">
    <property type="protein sequence ID" value="GGE28053.1"/>
    <property type="molecule type" value="Genomic_DNA"/>
</dbReference>
<reference evidence="8" key="1">
    <citation type="journal article" date="2014" name="Int. J. Syst. Evol. Microbiol.">
        <title>Complete genome sequence of Corynebacterium casei LMG S-19264T (=DSM 44701T), isolated from a smear-ripened cheese.</title>
        <authorList>
            <consortium name="US DOE Joint Genome Institute (JGI-PGF)"/>
            <person name="Walter F."/>
            <person name="Albersmeier A."/>
            <person name="Kalinowski J."/>
            <person name="Ruckert C."/>
        </authorList>
    </citation>
    <scope>NUCLEOTIDE SEQUENCE</scope>
    <source>
        <strain evidence="8">CCM 7684</strain>
    </source>
</reference>
<sequence>MRAPITSLQGKTYDVVVIGGGINGSSAAQHLAAAGYTVLLVDKGDFASGSTSRSSRLLHCGLRYLAPGRSLMDFVRHPKRLAIALRMARLAMQARAELVETSPARTRAMNFAFPIYKGGLYRGWHLDAAFAVLKRLGPANPPLDYRRVSAERAKELPLIRWLGDHYGSLEAVALFREYQMDWPERLCIDNVMDAERLGATVRNYTSARLLTRTGEAWTVGLSDMLVDSEEVTVTGKIVLNMGGIWIDQINREAAPAASRRILGTKGAHIVVKLPEECRDYGLAIINSKNEPFYCVPWRGYHYFGPTETLYEGDLDDIHTTPEDIGWLVREANLMLPGAGIKASDVVFTWSGVRPLTYDPMMPFGKRSRDIHDLAADGLPGVFAMTMGSVMNHRSGGRDMARIVAGRIPASGPARPSSYASHDSAPGTSRPREHAVTLYDAAFRRAGVGWEAGLAPEAQRAVLHQLMDDLSWEDSGRDDEIASFLAQAHHLHGPGWSAAPHTTIAAPKGEAEGLALS</sequence>
<dbReference type="InterPro" id="IPR036188">
    <property type="entry name" value="FAD/NAD-bd_sf"/>
</dbReference>
<dbReference type="AlphaFoldDB" id="A0A8J2YEB8"/>
<feature type="region of interest" description="Disordered" evidence="6">
    <location>
        <begin position="409"/>
        <end position="431"/>
    </location>
</feature>
<feature type="domain" description="FAD dependent oxidoreductase" evidence="7">
    <location>
        <begin position="14"/>
        <end position="380"/>
    </location>
</feature>
<keyword evidence="9" id="KW-1185">Reference proteome</keyword>
<keyword evidence="5" id="KW-0560">Oxidoreductase</keyword>
<name>A0A8J2YEB8_9RHOB</name>
<dbReference type="Pfam" id="PF01266">
    <property type="entry name" value="DAO"/>
    <property type="match status" value="1"/>
</dbReference>
<dbReference type="PRINTS" id="PR01001">
    <property type="entry name" value="FADG3PDH"/>
</dbReference>
<comment type="cofactor">
    <cofactor evidence="1">
        <name>FAD</name>
        <dbReference type="ChEBI" id="CHEBI:57692"/>
    </cofactor>
</comment>
<dbReference type="GO" id="GO:0004368">
    <property type="term" value="F:glycerol-3-phosphate dehydrogenase (quinone) activity"/>
    <property type="evidence" value="ECO:0007669"/>
    <property type="project" value="InterPro"/>
</dbReference>
<dbReference type="Gene3D" id="3.50.50.60">
    <property type="entry name" value="FAD/NAD(P)-binding domain"/>
    <property type="match status" value="1"/>
</dbReference>
<evidence type="ECO:0000256" key="1">
    <source>
        <dbReference type="ARBA" id="ARBA00001974"/>
    </source>
</evidence>
<gene>
    <name evidence="8" type="ORF">GCM10007276_01560</name>
</gene>
<dbReference type="PANTHER" id="PTHR11985">
    <property type="entry name" value="GLYCEROL-3-PHOSPHATE DEHYDROGENASE"/>
    <property type="match status" value="1"/>
</dbReference>
<dbReference type="PANTHER" id="PTHR11985:SF15">
    <property type="entry name" value="GLYCEROL-3-PHOSPHATE DEHYDROGENASE, MITOCHONDRIAL"/>
    <property type="match status" value="1"/>
</dbReference>
<keyword evidence="4" id="KW-0274">FAD</keyword>
<evidence type="ECO:0000313" key="8">
    <source>
        <dbReference type="EMBL" id="GGE28053.1"/>
    </source>
</evidence>
<dbReference type="InterPro" id="IPR000447">
    <property type="entry name" value="G3P_DH_FAD-dep"/>
</dbReference>
<dbReference type="RefSeq" id="WP_188407774.1">
    <property type="nucleotide sequence ID" value="NZ_BMCP01000001.1"/>
</dbReference>
<dbReference type="SUPFAM" id="SSF54373">
    <property type="entry name" value="FAD-linked reductases, C-terminal domain"/>
    <property type="match status" value="1"/>
</dbReference>
<evidence type="ECO:0000259" key="7">
    <source>
        <dbReference type="Pfam" id="PF01266"/>
    </source>
</evidence>